<dbReference type="Proteomes" id="UP001353858">
    <property type="component" value="Unassembled WGS sequence"/>
</dbReference>
<protein>
    <submittedName>
        <fullName evidence="1">Uncharacterized protein</fullName>
    </submittedName>
</protein>
<reference evidence="2" key="1">
    <citation type="submission" date="2023-01" db="EMBL/GenBank/DDBJ databases">
        <title>Key to firefly adult light organ development and bioluminescence: homeobox transcription factors regulate luciferase expression and transportation to peroxisome.</title>
        <authorList>
            <person name="Fu X."/>
        </authorList>
    </citation>
    <scope>NUCLEOTIDE SEQUENCE [LARGE SCALE GENOMIC DNA]</scope>
</reference>
<sequence length="122" mass="13974">MRDASHEKINNVMSNTSLSSLDSGDEIHVPRHAVFRDRANPMEMFDNIDFKSRFRFSKNTVTEMLNIFGHEFQRHIIGNIGIMHNDDFLEDDIPEAAIVIPVVQEDLDTSVRATLVNTVFAR</sequence>
<organism evidence="1 2">
    <name type="scientific">Aquatica leii</name>
    <dbReference type="NCBI Taxonomy" id="1421715"/>
    <lineage>
        <taxon>Eukaryota</taxon>
        <taxon>Metazoa</taxon>
        <taxon>Ecdysozoa</taxon>
        <taxon>Arthropoda</taxon>
        <taxon>Hexapoda</taxon>
        <taxon>Insecta</taxon>
        <taxon>Pterygota</taxon>
        <taxon>Neoptera</taxon>
        <taxon>Endopterygota</taxon>
        <taxon>Coleoptera</taxon>
        <taxon>Polyphaga</taxon>
        <taxon>Elateriformia</taxon>
        <taxon>Elateroidea</taxon>
        <taxon>Lampyridae</taxon>
        <taxon>Luciolinae</taxon>
        <taxon>Aquatica</taxon>
    </lineage>
</organism>
<name>A0AAN7SQ13_9COLE</name>
<dbReference type="EMBL" id="JARPUR010000002">
    <property type="protein sequence ID" value="KAK4882643.1"/>
    <property type="molecule type" value="Genomic_DNA"/>
</dbReference>
<dbReference type="AlphaFoldDB" id="A0AAN7SQ13"/>
<comment type="caution">
    <text evidence="1">The sequence shown here is derived from an EMBL/GenBank/DDBJ whole genome shotgun (WGS) entry which is preliminary data.</text>
</comment>
<gene>
    <name evidence="1" type="ORF">RN001_005962</name>
</gene>
<proteinExistence type="predicted"/>
<evidence type="ECO:0000313" key="2">
    <source>
        <dbReference type="Proteomes" id="UP001353858"/>
    </source>
</evidence>
<accession>A0AAN7SQ13</accession>
<evidence type="ECO:0000313" key="1">
    <source>
        <dbReference type="EMBL" id="KAK4882643.1"/>
    </source>
</evidence>
<keyword evidence="2" id="KW-1185">Reference proteome</keyword>